<comment type="caution">
    <text evidence="3">The sequence shown here is derived from an EMBL/GenBank/DDBJ whole genome shotgun (WGS) entry which is preliminary data.</text>
</comment>
<reference evidence="3 4" key="1">
    <citation type="submission" date="2024-01" db="EMBL/GenBank/DDBJ databases">
        <authorList>
            <person name="Alioto T."/>
            <person name="Alioto T."/>
            <person name="Gomez Garrido J."/>
        </authorList>
    </citation>
    <scope>NUCLEOTIDE SEQUENCE [LARGE SCALE GENOMIC DNA]</scope>
</reference>
<protein>
    <submittedName>
        <fullName evidence="3">Zinc finger protein 583-like isoform X1</fullName>
    </submittedName>
</protein>
<feature type="compositionally biased region" description="Basic and acidic residues" evidence="1">
    <location>
        <begin position="239"/>
        <end position="266"/>
    </location>
</feature>
<dbReference type="EMBL" id="CAWUFR010000163">
    <property type="protein sequence ID" value="CAK6970736.1"/>
    <property type="molecule type" value="Genomic_DNA"/>
</dbReference>
<dbReference type="InterPro" id="IPR029400">
    <property type="entry name" value="TINF2_N"/>
</dbReference>
<evidence type="ECO:0000313" key="3">
    <source>
        <dbReference type="EMBL" id="CAK6970736.1"/>
    </source>
</evidence>
<dbReference type="Pfam" id="PF14973">
    <property type="entry name" value="TINF2_N"/>
    <property type="match status" value="1"/>
</dbReference>
<dbReference type="InterPro" id="IPR039098">
    <property type="entry name" value="TINF2"/>
</dbReference>
<accession>A0AAV1PGB7</accession>
<organism evidence="3 4">
    <name type="scientific">Scomber scombrus</name>
    <name type="common">Atlantic mackerel</name>
    <name type="synonym">Scomber vernalis</name>
    <dbReference type="NCBI Taxonomy" id="13677"/>
    <lineage>
        <taxon>Eukaryota</taxon>
        <taxon>Metazoa</taxon>
        <taxon>Chordata</taxon>
        <taxon>Craniata</taxon>
        <taxon>Vertebrata</taxon>
        <taxon>Euteleostomi</taxon>
        <taxon>Actinopterygii</taxon>
        <taxon>Neopterygii</taxon>
        <taxon>Teleostei</taxon>
        <taxon>Neoteleostei</taxon>
        <taxon>Acanthomorphata</taxon>
        <taxon>Pelagiaria</taxon>
        <taxon>Scombriformes</taxon>
        <taxon>Scombridae</taxon>
        <taxon>Scomber</taxon>
    </lineage>
</organism>
<feature type="region of interest" description="Disordered" evidence="1">
    <location>
        <begin position="231"/>
        <end position="334"/>
    </location>
</feature>
<dbReference type="AlphaFoldDB" id="A0AAV1PGB7"/>
<feature type="domain" description="TERF1-interacting nuclear factor 2 N-terminal" evidence="2">
    <location>
        <begin position="29"/>
        <end position="177"/>
    </location>
</feature>
<dbReference type="GO" id="GO:0070187">
    <property type="term" value="C:shelterin complex"/>
    <property type="evidence" value="ECO:0007669"/>
    <property type="project" value="InterPro"/>
</dbReference>
<proteinExistence type="predicted"/>
<dbReference type="GO" id="GO:1904356">
    <property type="term" value="P:regulation of telomere maintenance via telomere lengthening"/>
    <property type="evidence" value="ECO:0007669"/>
    <property type="project" value="TreeGrafter"/>
</dbReference>
<gene>
    <name evidence="3" type="ORF">FSCOSCO3_A009226</name>
</gene>
<evidence type="ECO:0000256" key="1">
    <source>
        <dbReference type="SAM" id="MobiDB-lite"/>
    </source>
</evidence>
<sequence length="334" mass="38526">MGDSPDPHLPRSSMHLLVPPLRLMSACMWQVAQERNVDQYEKVAQFIALVTEMVPGLMNYRRKSQLILGLRARFILELLKRMDTVDCKAIQDHLNSFQQKATHHNPQEDEDGAVEISKSAFVELVQTLLRNQSEKERFFKEVFPVQYGVHFDTALQILVWEFFYRLENFLPVPSFSQVFSMFDRSSFDYELGQFVSDPEDLRKILQRQQECQKLTKVEFPSMPDTILSTLTCKQTSEASEDHSDDKKRGGGKDRKQDTEKSQERNQENSCSIEDMCEDKEETDDSSSEDNPYPRPQDCGLSPLTSSPCTEEDGEKQLVKPPSNNPDAQKAQWKE</sequence>
<evidence type="ECO:0000259" key="2">
    <source>
        <dbReference type="Pfam" id="PF14973"/>
    </source>
</evidence>
<dbReference type="GO" id="GO:0016233">
    <property type="term" value="P:telomere capping"/>
    <property type="evidence" value="ECO:0007669"/>
    <property type="project" value="InterPro"/>
</dbReference>
<name>A0AAV1PGB7_SCOSC</name>
<dbReference type="PANTHER" id="PTHR15512:SF2">
    <property type="match status" value="1"/>
</dbReference>
<keyword evidence="4" id="KW-1185">Reference proteome</keyword>
<dbReference type="PANTHER" id="PTHR15512">
    <property type="entry name" value="TERF1-INTERACTING NUCLEAR FACTOR 2"/>
    <property type="match status" value="1"/>
</dbReference>
<feature type="compositionally biased region" description="Acidic residues" evidence="1">
    <location>
        <begin position="274"/>
        <end position="287"/>
    </location>
</feature>
<dbReference type="GO" id="GO:0042162">
    <property type="term" value="F:telomeric DNA binding"/>
    <property type="evidence" value="ECO:0007669"/>
    <property type="project" value="TreeGrafter"/>
</dbReference>
<dbReference type="Proteomes" id="UP001314229">
    <property type="component" value="Unassembled WGS sequence"/>
</dbReference>
<evidence type="ECO:0000313" key="4">
    <source>
        <dbReference type="Proteomes" id="UP001314229"/>
    </source>
</evidence>
<dbReference type="CDD" id="cd11657">
    <property type="entry name" value="TIN2_N"/>
    <property type="match status" value="1"/>
</dbReference>